<keyword evidence="2" id="KW-1185">Reference proteome</keyword>
<protein>
    <submittedName>
        <fullName evidence="1">Uncharacterized protein</fullName>
    </submittedName>
</protein>
<name>A0ABR7F193_9FIRM</name>
<accession>A0ABR7F193</accession>
<evidence type="ECO:0000313" key="2">
    <source>
        <dbReference type="Proteomes" id="UP000597877"/>
    </source>
</evidence>
<comment type="caution">
    <text evidence="1">The sequence shown here is derived from an EMBL/GenBank/DDBJ whole genome shotgun (WGS) entry which is preliminary data.</text>
</comment>
<proteinExistence type="predicted"/>
<organism evidence="1 2">
    <name type="scientific">Eubacterium segne</name>
    <dbReference type="NCBI Taxonomy" id="2763045"/>
    <lineage>
        <taxon>Bacteria</taxon>
        <taxon>Bacillati</taxon>
        <taxon>Bacillota</taxon>
        <taxon>Clostridia</taxon>
        <taxon>Eubacteriales</taxon>
        <taxon>Eubacteriaceae</taxon>
        <taxon>Eubacterium</taxon>
    </lineage>
</organism>
<dbReference type="RefSeq" id="WP_186840149.1">
    <property type="nucleotide sequence ID" value="NZ_JACOOZ010000003.1"/>
</dbReference>
<sequence>MGLLYLKNEKKQLYSAYGLTVYGRQDRYEWTIYNNKPDENVYTSLRIERNGEEIYNRNLGNRCIFEENFNRTIDNFLWWIDKDNPDTYDIDNAVIKDLCETNSLFNHLIGNRKRKEQAEANEKARVEAIREEEQKQIDLIKQYCEKKNLLFKQYYEKVYLIKLHNKDVRQMIENADNKQFEGLRDFMDKHPDNKDAVIVMDGNIEDIARQIA</sequence>
<evidence type="ECO:0000313" key="1">
    <source>
        <dbReference type="EMBL" id="MBC5667368.1"/>
    </source>
</evidence>
<gene>
    <name evidence="1" type="ORF">H8S00_05125</name>
</gene>
<dbReference type="EMBL" id="JACOOZ010000003">
    <property type="protein sequence ID" value="MBC5667368.1"/>
    <property type="molecule type" value="Genomic_DNA"/>
</dbReference>
<dbReference type="Proteomes" id="UP000597877">
    <property type="component" value="Unassembled WGS sequence"/>
</dbReference>
<reference evidence="1 2" key="1">
    <citation type="submission" date="2020-08" db="EMBL/GenBank/DDBJ databases">
        <title>Genome public.</title>
        <authorList>
            <person name="Liu C."/>
            <person name="Sun Q."/>
        </authorList>
    </citation>
    <scope>NUCLEOTIDE SEQUENCE [LARGE SCALE GENOMIC DNA]</scope>
    <source>
        <strain evidence="1 2">BX4</strain>
    </source>
</reference>